<keyword evidence="8" id="KW-1185">Reference proteome</keyword>
<reference evidence="7 8" key="1">
    <citation type="submission" date="2016-10" db="EMBL/GenBank/DDBJ databases">
        <authorList>
            <person name="de Groot N.N."/>
        </authorList>
    </citation>
    <scope>NUCLEOTIDE SEQUENCE [LARGE SCALE GENOMIC DNA]</scope>
    <source>
        <strain evidence="7 8">U95</strain>
    </source>
</reference>
<gene>
    <name evidence="7" type="ORF">SAMN04488118_10459</name>
</gene>
<dbReference type="Gene3D" id="3.30.390.30">
    <property type="match status" value="1"/>
</dbReference>
<evidence type="ECO:0000259" key="6">
    <source>
        <dbReference type="Pfam" id="PF14759"/>
    </source>
</evidence>
<dbReference type="SUPFAM" id="SSF51905">
    <property type="entry name" value="FAD/NAD(P)-binding domain"/>
    <property type="match status" value="2"/>
</dbReference>
<accession>A0A1G5QF45</accession>
<dbReference type="Proteomes" id="UP000198767">
    <property type="component" value="Unassembled WGS sequence"/>
</dbReference>
<evidence type="ECO:0000256" key="3">
    <source>
        <dbReference type="ARBA" id="ARBA00022827"/>
    </source>
</evidence>
<dbReference type="PRINTS" id="PR00368">
    <property type="entry name" value="FADPNR"/>
</dbReference>
<sequence length="405" mass="43942">MNEAGVVIVGAGQAGFSAASKLRSLGYQGSITMFGNEGQYPYQRPPLSKSYLLNEMPLERLYLRPASFYEEQSISMRMDVEVTKILPETQHVLTTSGEYPYTNLILATGATPRRLPRSLGGHLEGTYTIRNIGDIDTISPEFVAGRKLVIVGGGYIGLEVAAVARSLGLDVTLIEAEDRILKRVAAQETSAFFSSYHRSKGVDLRENTKIKGVVGKDRVSGIQLSDGSILAADFVVFGVGVSANTELAEAAGLKTDTGVATDAYGRCSKANIWAAGDCASLPFDGEQIRIESVGNAIDQAELVAQNIMGAGLEYNVKPWFWSDQYDVKLQICGLNTGFDRVESRITSETSQSFWYYRAEQLIAVDAINDPRAYMTAKRLIESGKSADPKIVCDPASNLKELFAVS</sequence>
<protein>
    <submittedName>
        <fullName evidence="7">3-phenylpropionate/trans-cinnamate dioxygenase ferredoxin reductase subunit</fullName>
    </submittedName>
</protein>
<dbReference type="PANTHER" id="PTHR43557">
    <property type="entry name" value="APOPTOSIS-INDUCING FACTOR 1"/>
    <property type="match status" value="1"/>
</dbReference>
<dbReference type="RefSeq" id="WP_090217740.1">
    <property type="nucleotide sequence ID" value="NZ_FMWG01000004.1"/>
</dbReference>
<evidence type="ECO:0000256" key="2">
    <source>
        <dbReference type="ARBA" id="ARBA00022630"/>
    </source>
</evidence>
<keyword evidence="4" id="KW-0560">Oxidoreductase</keyword>
<dbReference type="PRINTS" id="PR00411">
    <property type="entry name" value="PNDRDTASEI"/>
</dbReference>
<keyword evidence="7" id="KW-0223">Dioxygenase</keyword>
<comment type="cofactor">
    <cofactor evidence="1">
        <name>FAD</name>
        <dbReference type="ChEBI" id="CHEBI:57692"/>
    </cofactor>
</comment>
<dbReference type="Gene3D" id="3.50.50.60">
    <property type="entry name" value="FAD/NAD(P)-binding domain"/>
    <property type="match status" value="2"/>
</dbReference>
<dbReference type="GO" id="GO:0005737">
    <property type="term" value="C:cytoplasm"/>
    <property type="evidence" value="ECO:0007669"/>
    <property type="project" value="TreeGrafter"/>
</dbReference>
<evidence type="ECO:0000259" key="5">
    <source>
        <dbReference type="Pfam" id="PF07992"/>
    </source>
</evidence>
<dbReference type="STRING" id="1156985.SAMN04488118_10459"/>
<dbReference type="InterPro" id="IPR016156">
    <property type="entry name" value="FAD/NAD-linked_Rdtase_dimer_sf"/>
</dbReference>
<dbReference type="InterPro" id="IPR036188">
    <property type="entry name" value="FAD/NAD-bd_sf"/>
</dbReference>
<dbReference type="Pfam" id="PF14759">
    <property type="entry name" value="Reductase_C"/>
    <property type="match status" value="1"/>
</dbReference>
<dbReference type="SUPFAM" id="SSF55424">
    <property type="entry name" value="FAD/NAD-linked reductases, dimerisation (C-terminal) domain"/>
    <property type="match status" value="1"/>
</dbReference>
<dbReference type="AlphaFoldDB" id="A0A1G5QF45"/>
<feature type="domain" description="FAD/NAD(P)-binding" evidence="5">
    <location>
        <begin position="6"/>
        <end position="300"/>
    </location>
</feature>
<evidence type="ECO:0000256" key="4">
    <source>
        <dbReference type="ARBA" id="ARBA00023002"/>
    </source>
</evidence>
<organism evidence="7 8">
    <name type="scientific">Epibacterium ulvae</name>
    <dbReference type="NCBI Taxonomy" id="1156985"/>
    <lineage>
        <taxon>Bacteria</taxon>
        <taxon>Pseudomonadati</taxon>
        <taxon>Pseudomonadota</taxon>
        <taxon>Alphaproteobacteria</taxon>
        <taxon>Rhodobacterales</taxon>
        <taxon>Roseobacteraceae</taxon>
        <taxon>Epibacterium</taxon>
    </lineage>
</organism>
<name>A0A1G5QF45_9RHOB</name>
<evidence type="ECO:0000313" key="8">
    <source>
        <dbReference type="Proteomes" id="UP000198767"/>
    </source>
</evidence>
<dbReference type="InterPro" id="IPR023753">
    <property type="entry name" value="FAD/NAD-binding_dom"/>
</dbReference>
<dbReference type="EMBL" id="FMWG01000004">
    <property type="protein sequence ID" value="SCZ60292.1"/>
    <property type="molecule type" value="Genomic_DNA"/>
</dbReference>
<dbReference type="InterPro" id="IPR028202">
    <property type="entry name" value="Reductase_C"/>
</dbReference>
<dbReference type="GO" id="GO:0016651">
    <property type="term" value="F:oxidoreductase activity, acting on NAD(P)H"/>
    <property type="evidence" value="ECO:0007669"/>
    <property type="project" value="TreeGrafter"/>
</dbReference>
<dbReference type="Pfam" id="PF07992">
    <property type="entry name" value="Pyr_redox_2"/>
    <property type="match status" value="1"/>
</dbReference>
<dbReference type="PANTHER" id="PTHR43557:SF2">
    <property type="entry name" value="RIESKE DOMAIN-CONTAINING PROTEIN-RELATED"/>
    <property type="match status" value="1"/>
</dbReference>
<keyword evidence="3" id="KW-0274">FAD</keyword>
<evidence type="ECO:0000313" key="7">
    <source>
        <dbReference type="EMBL" id="SCZ60292.1"/>
    </source>
</evidence>
<proteinExistence type="predicted"/>
<dbReference type="InterPro" id="IPR050446">
    <property type="entry name" value="FAD-oxidoreductase/Apoptosis"/>
</dbReference>
<feature type="domain" description="Reductase C-terminal" evidence="6">
    <location>
        <begin position="319"/>
        <end position="401"/>
    </location>
</feature>
<keyword evidence="2" id="KW-0285">Flavoprotein</keyword>
<dbReference type="OrthoDB" id="7809559at2"/>
<dbReference type="GO" id="GO:0051213">
    <property type="term" value="F:dioxygenase activity"/>
    <property type="evidence" value="ECO:0007669"/>
    <property type="project" value="UniProtKB-KW"/>
</dbReference>
<evidence type="ECO:0000256" key="1">
    <source>
        <dbReference type="ARBA" id="ARBA00001974"/>
    </source>
</evidence>